<dbReference type="SUPFAM" id="SSF46785">
    <property type="entry name" value="Winged helix' DNA-binding domain"/>
    <property type="match status" value="1"/>
</dbReference>
<evidence type="ECO:0000256" key="2">
    <source>
        <dbReference type="ARBA" id="ARBA00023015"/>
    </source>
</evidence>
<keyword evidence="2" id="KW-0805">Transcription regulation</keyword>
<protein>
    <submittedName>
        <fullName evidence="6">LysR family transcriptional regulator</fullName>
    </submittedName>
</protein>
<dbReference type="PRINTS" id="PR00039">
    <property type="entry name" value="HTHLYSR"/>
</dbReference>
<evidence type="ECO:0000313" key="7">
    <source>
        <dbReference type="Proteomes" id="UP000536835"/>
    </source>
</evidence>
<evidence type="ECO:0000256" key="1">
    <source>
        <dbReference type="ARBA" id="ARBA00009437"/>
    </source>
</evidence>
<dbReference type="InterPro" id="IPR036390">
    <property type="entry name" value="WH_DNA-bd_sf"/>
</dbReference>
<keyword evidence="4" id="KW-0804">Transcription</keyword>
<dbReference type="PROSITE" id="PS50931">
    <property type="entry name" value="HTH_LYSR"/>
    <property type="match status" value="1"/>
</dbReference>
<dbReference type="SUPFAM" id="SSF53850">
    <property type="entry name" value="Periplasmic binding protein-like II"/>
    <property type="match status" value="1"/>
</dbReference>
<dbReference type="Pfam" id="PF03466">
    <property type="entry name" value="LysR_substrate"/>
    <property type="match status" value="1"/>
</dbReference>
<dbReference type="FunFam" id="1.10.10.10:FF:000001">
    <property type="entry name" value="LysR family transcriptional regulator"/>
    <property type="match status" value="1"/>
</dbReference>
<dbReference type="AlphaFoldDB" id="A0A7Y3W6J5"/>
<dbReference type="GO" id="GO:0000976">
    <property type="term" value="F:transcription cis-regulatory region binding"/>
    <property type="evidence" value="ECO:0007669"/>
    <property type="project" value="TreeGrafter"/>
</dbReference>
<evidence type="ECO:0000313" key="6">
    <source>
        <dbReference type="EMBL" id="NNU17618.1"/>
    </source>
</evidence>
<keyword evidence="7" id="KW-1185">Reference proteome</keyword>
<evidence type="ECO:0000256" key="3">
    <source>
        <dbReference type="ARBA" id="ARBA00023125"/>
    </source>
</evidence>
<feature type="domain" description="HTH lysR-type" evidence="5">
    <location>
        <begin position="2"/>
        <end position="59"/>
    </location>
</feature>
<dbReference type="CDD" id="cd05466">
    <property type="entry name" value="PBP2_LTTR_substrate"/>
    <property type="match status" value="1"/>
</dbReference>
<dbReference type="Gene3D" id="3.40.190.290">
    <property type="match status" value="1"/>
</dbReference>
<accession>A0A7Y3W6J5</accession>
<dbReference type="Gene3D" id="1.10.10.10">
    <property type="entry name" value="Winged helix-like DNA-binding domain superfamily/Winged helix DNA-binding domain"/>
    <property type="match status" value="1"/>
</dbReference>
<evidence type="ECO:0000259" key="5">
    <source>
        <dbReference type="PROSITE" id="PS50931"/>
    </source>
</evidence>
<dbReference type="PANTHER" id="PTHR30126:SF21">
    <property type="entry name" value="TRANSCRIPTIONAL REGULATOR-RELATED"/>
    <property type="match status" value="1"/>
</dbReference>
<proteinExistence type="inferred from homology"/>
<organism evidence="6 7">
    <name type="scientific">Parvularcula mediterranea</name>
    <dbReference type="NCBI Taxonomy" id="2732508"/>
    <lineage>
        <taxon>Bacteria</taxon>
        <taxon>Pseudomonadati</taxon>
        <taxon>Pseudomonadota</taxon>
        <taxon>Alphaproteobacteria</taxon>
        <taxon>Parvularculales</taxon>
        <taxon>Parvularculaceae</taxon>
        <taxon>Parvularcula</taxon>
    </lineage>
</organism>
<dbReference type="InterPro" id="IPR000847">
    <property type="entry name" value="LysR_HTH_N"/>
</dbReference>
<dbReference type="InterPro" id="IPR005119">
    <property type="entry name" value="LysR_subst-bd"/>
</dbReference>
<dbReference type="GO" id="GO:0003700">
    <property type="term" value="F:DNA-binding transcription factor activity"/>
    <property type="evidence" value="ECO:0007669"/>
    <property type="project" value="InterPro"/>
</dbReference>
<comment type="caution">
    <text evidence="6">The sequence shown here is derived from an EMBL/GenBank/DDBJ whole genome shotgun (WGS) entry which is preliminary data.</text>
</comment>
<dbReference type="InterPro" id="IPR036388">
    <property type="entry name" value="WH-like_DNA-bd_sf"/>
</dbReference>
<keyword evidence="3" id="KW-0238">DNA-binding</keyword>
<dbReference type="Pfam" id="PF00126">
    <property type="entry name" value="HTH_1"/>
    <property type="match status" value="1"/>
</dbReference>
<name>A0A7Y3W6J5_9PROT</name>
<dbReference type="PANTHER" id="PTHR30126">
    <property type="entry name" value="HTH-TYPE TRANSCRIPTIONAL REGULATOR"/>
    <property type="match status" value="1"/>
</dbReference>
<dbReference type="EMBL" id="JABFCX010000003">
    <property type="protein sequence ID" value="NNU17618.1"/>
    <property type="molecule type" value="Genomic_DNA"/>
</dbReference>
<dbReference type="Proteomes" id="UP000536835">
    <property type="component" value="Unassembled WGS sequence"/>
</dbReference>
<reference evidence="6 7" key="1">
    <citation type="submission" date="2020-05" db="EMBL/GenBank/DDBJ databases">
        <title>Parvularcula mediterraneae sp. nov., isolated from polypropylene straw from shallow seawater of the seashore of Laganas in Zakynthos island, Greece.</title>
        <authorList>
            <person name="Szabo I."/>
            <person name="Al-Omari J."/>
            <person name="Rado J."/>
            <person name="Szerdahelyi G.S."/>
        </authorList>
    </citation>
    <scope>NUCLEOTIDE SEQUENCE [LARGE SCALE GENOMIC DNA]</scope>
    <source>
        <strain evidence="6 7">ZS-1/3</strain>
    </source>
</reference>
<gene>
    <name evidence="6" type="ORF">HK107_14900</name>
</gene>
<sequence length="292" mass="32732">MMDVTQARTFLAIVEGGNFVAASKRLFVTQSTVSARIKALEEQLGKPLFTRSKAGTALTPAGHQFYRFARSFVRVWEEARHQVAVPEAFDDTLAVGGQVSLWNRLLTRWVPVFQERRPRVALRCMSGMPQRLMREMSEGTLDLAILYRPEHRPGMAVEELIEDQLILVTAAPDRPLTESYIYCEWGTGFGEWHAAQFPELHNPGLAIDLGAIGVNLVINQKGAAYLPRRIVEPHLEEGLLTGIEDAPAFPYPAYAVWQEEFVDHGVMEDALATLRETAEASMRGELPPPYWA</sequence>
<comment type="similarity">
    <text evidence="1">Belongs to the LysR transcriptional regulatory family.</text>
</comment>
<evidence type="ECO:0000256" key="4">
    <source>
        <dbReference type="ARBA" id="ARBA00023163"/>
    </source>
</evidence>